<feature type="compositionally biased region" description="Low complexity" evidence="1">
    <location>
        <begin position="58"/>
        <end position="68"/>
    </location>
</feature>
<reference evidence="2 3" key="1">
    <citation type="submission" date="2023-05" db="EMBL/GenBank/DDBJ databases">
        <title>B98-5 Cell Line De Novo Hybrid Assembly: An Optical Mapping Approach.</title>
        <authorList>
            <person name="Kananen K."/>
            <person name="Auerbach J.A."/>
            <person name="Kautto E."/>
            <person name="Blachly J.S."/>
        </authorList>
    </citation>
    <scope>NUCLEOTIDE SEQUENCE [LARGE SCALE GENOMIC DNA]</scope>
    <source>
        <strain evidence="2">B95-8</strain>
        <tissue evidence="2">Cell line</tissue>
    </source>
</reference>
<sequence length="167" mass="17765">MARSGHTVHLGLDSSAQVGAACEDPPGPSSQLRYPRLHPTACPKAATLAGQDERRRSASSPPKALPAPNTGSLFRKAWRGGGKVSTCQPWQGRTRSLLRPAGQTEGSRVRWGLKPSAVMAGPGRQVSPNHDQRRSAHLVQRWMAHISGGYGLSDPAIAQLQSVSPQP</sequence>
<protein>
    <submittedName>
        <fullName evidence="2">Uncharacterized protein</fullName>
    </submittedName>
</protein>
<gene>
    <name evidence="2" type="ORF">P7K49_030322</name>
</gene>
<accession>A0ABQ9U1V2</accession>
<feature type="region of interest" description="Disordered" evidence="1">
    <location>
        <begin position="1"/>
        <end position="89"/>
    </location>
</feature>
<organism evidence="2 3">
    <name type="scientific">Saguinus oedipus</name>
    <name type="common">Cotton-top tamarin</name>
    <name type="synonym">Oedipomidas oedipus</name>
    <dbReference type="NCBI Taxonomy" id="9490"/>
    <lineage>
        <taxon>Eukaryota</taxon>
        <taxon>Metazoa</taxon>
        <taxon>Chordata</taxon>
        <taxon>Craniata</taxon>
        <taxon>Vertebrata</taxon>
        <taxon>Euteleostomi</taxon>
        <taxon>Mammalia</taxon>
        <taxon>Eutheria</taxon>
        <taxon>Euarchontoglires</taxon>
        <taxon>Primates</taxon>
        <taxon>Haplorrhini</taxon>
        <taxon>Platyrrhini</taxon>
        <taxon>Cebidae</taxon>
        <taxon>Callitrichinae</taxon>
        <taxon>Saguinus</taxon>
    </lineage>
</organism>
<evidence type="ECO:0000313" key="2">
    <source>
        <dbReference type="EMBL" id="KAK2091038.1"/>
    </source>
</evidence>
<proteinExistence type="predicted"/>
<comment type="caution">
    <text evidence="2">The sequence shown here is derived from an EMBL/GenBank/DDBJ whole genome shotgun (WGS) entry which is preliminary data.</text>
</comment>
<dbReference type="EMBL" id="JASSZA010000016">
    <property type="protein sequence ID" value="KAK2091038.1"/>
    <property type="molecule type" value="Genomic_DNA"/>
</dbReference>
<name>A0ABQ9U1V2_SAGOE</name>
<evidence type="ECO:0000313" key="3">
    <source>
        <dbReference type="Proteomes" id="UP001266305"/>
    </source>
</evidence>
<keyword evidence="3" id="KW-1185">Reference proteome</keyword>
<evidence type="ECO:0000256" key="1">
    <source>
        <dbReference type="SAM" id="MobiDB-lite"/>
    </source>
</evidence>
<dbReference type="Proteomes" id="UP001266305">
    <property type="component" value="Unassembled WGS sequence"/>
</dbReference>